<gene>
    <name evidence="3" type="ORF">H8S02_06070</name>
</gene>
<reference evidence="3 4" key="1">
    <citation type="submission" date="2020-08" db="EMBL/GenBank/DDBJ databases">
        <title>Genome public.</title>
        <authorList>
            <person name="Liu C."/>
            <person name="Sun Q."/>
        </authorList>
    </citation>
    <scope>NUCLEOTIDE SEQUENCE [LARGE SCALE GENOMIC DNA]</scope>
    <source>
        <strain evidence="3 4">M2</strain>
    </source>
</reference>
<evidence type="ECO:0000313" key="4">
    <source>
        <dbReference type="Proteomes" id="UP000641741"/>
    </source>
</evidence>
<keyword evidence="4" id="KW-1185">Reference proteome</keyword>
<feature type="transmembrane region" description="Helical" evidence="2">
    <location>
        <begin position="265"/>
        <end position="290"/>
    </location>
</feature>
<feature type="transmembrane region" description="Helical" evidence="2">
    <location>
        <begin position="239"/>
        <end position="259"/>
    </location>
</feature>
<sequence>MKEWNAQKRKECKRKCKAHVAAHLGSCIGANVLYSLPIILLMLIVYLTMFGSSFALLVAGADESAVAQTMLRGTGSGLFTAVLLLLVVSGPLTFGLMRFYTDLTRGGRPGAGAVLQPITSGASLWTGIRMSFCLFLRSLMWTVPPTVLLTIGVVAVSAMSFMTGSPDSMTGGLIVLYAVYGLVSFLISIKLMTYSAGWVVLHDNEQYGVWNATRDASDVFRGRFGALLIFELSFLGWNLLALASVYLCFLLGMLGLTVIGGGLGIAVMAVSLIAALCVGLVVGSFVNGYYQTSFIAMFDYLATPEPQPMHFDWEPTGASAPTDSETETQTDGSPDEPHDKTQE</sequence>
<keyword evidence="2" id="KW-1133">Transmembrane helix</keyword>
<dbReference type="RefSeq" id="WP_186969765.1">
    <property type="nucleotide sequence ID" value="NZ_JACOPK010000004.1"/>
</dbReference>
<feature type="region of interest" description="Disordered" evidence="1">
    <location>
        <begin position="310"/>
        <end position="343"/>
    </location>
</feature>
<feature type="compositionally biased region" description="Polar residues" evidence="1">
    <location>
        <begin position="319"/>
        <end position="332"/>
    </location>
</feature>
<keyword evidence="2" id="KW-0472">Membrane</keyword>
<evidence type="ECO:0000256" key="2">
    <source>
        <dbReference type="SAM" id="Phobius"/>
    </source>
</evidence>
<keyword evidence="2" id="KW-0812">Transmembrane</keyword>
<evidence type="ECO:0000313" key="3">
    <source>
        <dbReference type="EMBL" id="MBC5695511.1"/>
    </source>
</evidence>
<dbReference type="EMBL" id="JACOPK010000004">
    <property type="protein sequence ID" value="MBC5695511.1"/>
    <property type="molecule type" value="Genomic_DNA"/>
</dbReference>
<organism evidence="3 4">
    <name type="scientific">Agathobaculum hominis</name>
    <dbReference type="NCBI Taxonomy" id="2763014"/>
    <lineage>
        <taxon>Bacteria</taxon>
        <taxon>Bacillati</taxon>
        <taxon>Bacillota</taxon>
        <taxon>Clostridia</taxon>
        <taxon>Eubacteriales</taxon>
        <taxon>Butyricicoccaceae</taxon>
        <taxon>Agathobaculum</taxon>
    </lineage>
</organism>
<accession>A0ABR7GMH1</accession>
<feature type="transmembrane region" description="Helical" evidence="2">
    <location>
        <begin position="139"/>
        <end position="162"/>
    </location>
</feature>
<name>A0ABR7GMH1_9FIRM</name>
<comment type="caution">
    <text evidence="3">The sequence shown here is derived from an EMBL/GenBank/DDBJ whole genome shotgun (WGS) entry which is preliminary data.</text>
</comment>
<feature type="transmembrane region" description="Helical" evidence="2">
    <location>
        <begin position="168"/>
        <end position="189"/>
    </location>
</feature>
<proteinExistence type="predicted"/>
<evidence type="ECO:0000256" key="1">
    <source>
        <dbReference type="SAM" id="MobiDB-lite"/>
    </source>
</evidence>
<feature type="transmembrane region" description="Helical" evidence="2">
    <location>
        <begin position="78"/>
        <end position="100"/>
    </location>
</feature>
<dbReference type="Proteomes" id="UP000641741">
    <property type="component" value="Unassembled WGS sequence"/>
</dbReference>
<protein>
    <submittedName>
        <fullName evidence="3">DUF975 family protein</fullName>
    </submittedName>
</protein>